<proteinExistence type="predicted"/>
<dbReference type="EMBL" id="UZAH01030990">
    <property type="protein sequence ID" value="VDP13303.1"/>
    <property type="molecule type" value="Genomic_DNA"/>
</dbReference>
<keyword evidence="2" id="KW-1185">Reference proteome</keyword>
<accession>A0A3P8EVQ0</accession>
<sequence>MAACCENDHGKPIVNEVIARAVAQESAWTEGLRKYPVNSKVISNLQDEKRLHQTPVFPQEVLDDNEAHLTTAAVEQDQLGTSWLNPTVHQNVFIALPQAF</sequence>
<reference evidence="1 2" key="1">
    <citation type="submission" date="2018-11" db="EMBL/GenBank/DDBJ databases">
        <authorList>
            <consortium name="Pathogen Informatics"/>
        </authorList>
    </citation>
    <scope>NUCLEOTIDE SEQUENCE [LARGE SCALE GENOMIC DNA]</scope>
</reference>
<accession>A0A183GA82</accession>
<evidence type="ECO:0000313" key="1">
    <source>
        <dbReference type="EMBL" id="VDP13303.1"/>
    </source>
</evidence>
<dbReference type="WBParaSite" id="HPBE_0001890201-mRNA-1">
    <property type="protein sequence ID" value="HPBE_0001890201-mRNA-1"/>
    <property type="gene ID" value="HPBE_0001890201"/>
</dbReference>
<evidence type="ECO:0000313" key="2">
    <source>
        <dbReference type="Proteomes" id="UP000050761"/>
    </source>
</evidence>
<protein>
    <submittedName>
        <fullName evidence="3">Beta-glucosidase</fullName>
    </submittedName>
</protein>
<dbReference type="AlphaFoldDB" id="A0A183GA82"/>
<gene>
    <name evidence="1" type="ORF">HPBE_LOCUS18901</name>
</gene>
<dbReference type="Proteomes" id="UP000050761">
    <property type="component" value="Unassembled WGS sequence"/>
</dbReference>
<name>A0A183GA82_HELPZ</name>
<evidence type="ECO:0000313" key="3">
    <source>
        <dbReference type="WBParaSite" id="HPBE_0001890201-mRNA-1"/>
    </source>
</evidence>
<organism evidence="2 3">
    <name type="scientific">Heligmosomoides polygyrus</name>
    <name type="common">Parasitic roundworm</name>
    <dbReference type="NCBI Taxonomy" id="6339"/>
    <lineage>
        <taxon>Eukaryota</taxon>
        <taxon>Metazoa</taxon>
        <taxon>Ecdysozoa</taxon>
        <taxon>Nematoda</taxon>
        <taxon>Chromadorea</taxon>
        <taxon>Rhabditida</taxon>
        <taxon>Rhabditina</taxon>
        <taxon>Rhabditomorpha</taxon>
        <taxon>Strongyloidea</taxon>
        <taxon>Heligmosomidae</taxon>
        <taxon>Heligmosomoides</taxon>
    </lineage>
</organism>
<reference evidence="3" key="2">
    <citation type="submission" date="2019-09" db="UniProtKB">
        <authorList>
            <consortium name="WormBaseParasite"/>
        </authorList>
    </citation>
    <scope>IDENTIFICATION</scope>
</reference>